<dbReference type="PANTHER" id="PTHR19848">
    <property type="entry name" value="WD40 REPEAT PROTEIN"/>
    <property type="match status" value="1"/>
</dbReference>
<evidence type="ECO:0000256" key="2">
    <source>
        <dbReference type="ARBA" id="ARBA00022737"/>
    </source>
</evidence>
<keyword evidence="7" id="KW-1185">Reference proteome</keyword>
<dbReference type="EMBL" id="CAMXCT020000014">
    <property type="protein sequence ID" value="CAL1125871.1"/>
    <property type="molecule type" value="Genomic_DNA"/>
</dbReference>
<dbReference type="InterPro" id="IPR015943">
    <property type="entry name" value="WD40/YVTN_repeat-like_dom_sf"/>
</dbReference>
<evidence type="ECO:0000313" key="7">
    <source>
        <dbReference type="Proteomes" id="UP001152797"/>
    </source>
</evidence>
<protein>
    <submittedName>
        <fullName evidence="6">Voltage-dependent T-type calcium channel subunit alpha-1H</fullName>
    </submittedName>
</protein>
<dbReference type="EMBL" id="CAMXCT030000014">
    <property type="protein sequence ID" value="CAL4759808.1"/>
    <property type="molecule type" value="Genomic_DNA"/>
</dbReference>
<keyword evidence="1 3" id="KW-0853">WD repeat</keyword>
<gene>
    <name evidence="4" type="ORF">C1SCF055_LOCUS1076</name>
</gene>
<sequence length="390" mass="42113">MPIRMKWKPSHLVRPEARTTSDASRITRRSYLCRKPPLLKGGAVIHLDSPDEAAVGNDNLDEVQPKRLHSWAGHGYRARFGVKVPFTICACCVLPPGGNLATAGEDGTACIWNAKDAKKLFEIRAHEGGVLCIVSFPNGKCFLTGGCDGYAKIWKFQSAKPSLFGCLNHGFAVTGAVVYPDARQLLSLGLDGVAKVWRVENEEFLCQGGAGLSALGISRFGGNIFTASLEGSIERFSDDGKQLSVWDGHVGPINVIIVFPDESRVLTAGEDGLTIVWSMSGTRHIKLGPFDSPVLCADVSACCQWILTGFKDGTARLFNASSGSMHCSWQLGQKATRAISPNATLEEAEKGQLETHRVQACCFIPAESCFLLAGAFGMQVWHFPVVETID</sequence>
<dbReference type="PROSITE" id="PS50294">
    <property type="entry name" value="WD_REPEATS_REGION"/>
    <property type="match status" value="1"/>
</dbReference>
<dbReference type="InterPro" id="IPR001680">
    <property type="entry name" value="WD40_rpt"/>
</dbReference>
<dbReference type="AlphaFoldDB" id="A0A9P1BFL0"/>
<reference evidence="5" key="2">
    <citation type="submission" date="2024-04" db="EMBL/GenBank/DDBJ databases">
        <authorList>
            <person name="Chen Y."/>
            <person name="Shah S."/>
            <person name="Dougan E. K."/>
            <person name="Thang M."/>
            <person name="Chan C."/>
        </authorList>
    </citation>
    <scope>NUCLEOTIDE SEQUENCE [LARGE SCALE GENOMIC DNA]</scope>
</reference>
<dbReference type="SUPFAM" id="SSF50978">
    <property type="entry name" value="WD40 repeat-like"/>
    <property type="match status" value="1"/>
</dbReference>
<organism evidence="4">
    <name type="scientific">Cladocopium goreaui</name>
    <dbReference type="NCBI Taxonomy" id="2562237"/>
    <lineage>
        <taxon>Eukaryota</taxon>
        <taxon>Sar</taxon>
        <taxon>Alveolata</taxon>
        <taxon>Dinophyceae</taxon>
        <taxon>Suessiales</taxon>
        <taxon>Symbiodiniaceae</taxon>
        <taxon>Cladocopium</taxon>
    </lineage>
</organism>
<dbReference type="EMBL" id="CAMXCT010000014">
    <property type="protein sequence ID" value="CAI3972496.1"/>
    <property type="molecule type" value="Genomic_DNA"/>
</dbReference>
<evidence type="ECO:0000313" key="6">
    <source>
        <dbReference type="EMBL" id="CAL4759808.1"/>
    </source>
</evidence>
<accession>A0A9P1BFL0</accession>
<evidence type="ECO:0000313" key="4">
    <source>
        <dbReference type="EMBL" id="CAI3972496.1"/>
    </source>
</evidence>
<evidence type="ECO:0000256" key="3">
    <source>
        <dbReference type="PROSITE-ProRule" id="PRU00221"/>
    </source>
</evidence>
<dbReference type="Gene3D" id="2.130.10.10">
    <property type="entry name" value="YVTN repeat-like/Quinoprotein amine dehydrogenase"/>
    <property type="match status" value="2"/>
</dbReference>
<feature type="repeat" description="WD" evidence="3">
    <location>
        <begin position="123"/>
        <end position="164"/>
    </location>
</feature>
<feature type="repeat" description="WD" evidence="3">
    <location>
        <begin position="246"/>
        <end position="287"/>
    </location>
</feature>
<keyword evidence="2" id="KW-0677">Repeat</keyword>
<dbReference type="Pfam" id="PF00400">
    <property type="entry name" value="WD40"/>
    <property type="match status" value="4"/>
</dbReference>
<dbReference type="InterPro" id="IPR036322">
    <property type="entry name" value="WD40_repeat_dom_sf"/>
</dbReference>
<name>A0A9P1BFL0_9DINO</name>
<dbReference type="OrthoDB" id="6252103at2759"/>
<reference evidence="4" key="1">
    <citation type="submission" date="2022-10" db="EMBL/GenBank/DDBJ databases">
        <authorList>
            <person name="Chen Y."/>
            <person name="Dougan E. K."/>
            <person name="Chan C."/>
            <person name="Rhodes N."/>
            <person name="Thang M."/>
        </authorList>
    </citation>
    <scope>NUCLEOTIDE SEQUENCE</scope>
</reference>
<dbReference type="SMART" id="SM00320">
    <property type="entry name" value="WD40"/>
    <property type="match status" value="5"/>
</dbReference>
<proteinExistence type="predicted"/>
<comment type="caution">
    <text evidence="4">The sequence shown here is derived from an EMBL/GenBank/DDBJ whole genome shotgun (WGS) entry which is preliminary data.</text>
</comment>
<dbReference type="PROSITE" id="PS50082">
    <property type="entry name" value="WD_REPEATS_2"/>
    <property type="match status" value="2"/>
</dbReference>
<dbReference type="PANTHER" id="PTHR19848:SF8">
    <property type="entry name" value="F-BOX AND WD REPEAT DOMAIN CONTAINING 7"/>
    <property type="match status" value="1"/>
</dbReference>
<evidence type="ECO:0000313" key="5">
    <source>
        <dbReference type="EMBL" id="CAL1125871.1"/>
    </source>
</evidence>
<dbReference type="Proteomes" id="UP001152797">
    <property type="component" value="Unassembled WGS sequence"/>
</dbReference>
<evidence type="ECO:0000256" key="1">
    <source>
        <dbReference type="ARBA" id="ARBA00022574"/>
    </source>
</evidence>